<proteinExistence type="inferred from homology"/>
<keyword evidence="2" id="KW-0479">Metal-binding</keyword>
<evidence type="ECO:0000256" key="5">
    <source>
        <dbReference type="ARBA" id="ARBA00034078"/>
    </source>
</evidence>
<accession>A0A916Z8Z7</accession>
<keyword evidence="1" id="KW-0001">2Fe-2S</keyword>
<dbReference type="Pfam" id="PF00355">
    <property type="entry name" value="Rieske"/>
    <property type="match status" value="1"/>
</dbReference>
<dbReference type="InterPro" id="IPR017941">
    <property type="entry name" value="Rieske_2Fe-2S"/>
</dbReference>
<comment type="similarity">
    <text evidence="6">Belongs to the bacterial ring-hydroxylating dioxygenase ferredoxin component family.</text>
</comment>
<feature type="domain" description="Rieske" evidence="7">
    <location>
        <begin position="6"/>
        <end position="100"/>
    </location>
</feature>
<name>A0A916Z8Z7_9SPHN</name>
<evidence type="ECO:0000256" key="2">
    <source>
        <dbReference type="ARBA" id="ARBA00022723"/>
    </source>
</evidence>
<dbReference type="PANTHER" id="PTHR21496:SF0">
    <property type="entry name" value="RIESKE DOMAIN-CONTAINING PROTEIN"/>
    <property type="match status" value="1"/>
</dbReference>
<dbReference type="EMBL" id="BMIP01000010">
    <property type="protein sequence ID" value="GGD81244.1"/>
    <property type="molecule type" value="Genomic_DNA"/>
</dbReference>
<sequence length="102" mass="11084">MLQSKEKVGTLSQLVENGPLKAKVADTRILVFMADGVPVATQARCPHAQGPLHQGEICGAVLTCPWHGWSFDLVTGECEEDPDLTIERYTVTLDGDDIYVSV</sequence>
<comment type="cofactor">
    <cofactor evidence="5">
        <name>[2Fe-2S] cluster</name>
        <dbReference type="ChEBI" id="CHEBI:190135"/>
    </cofactor>
</comment>
<dbReference type="Proteomes" id="UP000612349">
    <property type="component" value="Unassembled WGS sequence"/>
</dbReference>
<evidence type="ECO:0000256" key="3">
    <source>
        <dbReference type="ARBA" id="ARBA00023004"/>
    </source>
</evidence>
<evidence type="ECO:0000313" key="8">
    <source>
        <dbReference type="EMBL" id="GGD81244.1"/>
    </source>
</evidence>
<dbReference type="PROSITE" id="PS51296">
    <property type="entry name" value="RIESKE"/>
    <property type="match status" value="1"/>
</dbReference>
<dbReference type="Gene3D" id="2.102.10.10">
    <property type="entry name" value="Rieske [2Fe-2S] iron-sulphur domain"/>
    <property type="match status" value="1"/>
</dbReference>
<organism evidence="8 9">
    <name type="scientific">Croceicoccus mobilis</name>
    <dbReference type="NCBI Taxonomy" id="1703339"/>
    <lineage>
        <taxon>Bacteria</taxon>
        <taxon>Pseudomonadati</taxon>
        <taxon>Pseudomonadota</taxon>
        <taxon>Alphaproteobacteria</taxon>
        <taxon>Sphingomonadales</taxon>
        <taxon>Erythrobacteraceae</taxon>
        <taxon>Croceicoccus</taxon>
    </lineage>
</organism>
<gene>
    <name evidence="8" type="ORF">GCM10010990_34020</name>
</gene>
<dbReference type="RefSeq" id="WP_066774859.1">
    <property type="nucleotide sequence ID" value="NZ_BMIP01000010.1"/>
</dbReference>
<evidence type="ECO:0000256" key="1">
    <source>
        <dbReference type="ARBA" id="ARBA00022714"/>
    </source>
</evidence>
<dbReference type="GO" id="GO:0051537">
    <property type="term" value="F:2 iron, 2 sulfur cluster binding"/>
    <property type="evidence" value="ECO:0007669"/>
    <property type="project" value="UniProtKB-KW"/>
</dbReference>
<reference evidence="8" key="1">
    <citation type="journal article" date="2014" name="Int. J. Syst. Evol. Microbiol.">
        <title>Complete genome sequence of Corynebacterium casei LMG S-19264T (=DSM 44701T), isolated from a smear-ripened cheese.</title>
        <authorList>
            <consortium name="US DOE Joint Genome Institute (JGI-PGF)"/>
            <person name="Walter F."/>
            <person name="Albersmeier A."/>
            <person name="Kalinowski J."/>
            <person name="Ruckert C."/>
        </authorList>
    </citation>
    <scope>NUCLEOTIDE SEQUENCE</scope>
    <source>
        <strain evidence="8">CGMCC 1.15360</strain>
    </source>
</reference>
<evidence type="ECO:0000259" key="7">
    <source>
        <dbReference type="PROSITE" id="PS51296"/>
    </source>
</evidence>
<dbReference type="InterPro" id="IPR036922">
    <property type="entry name" value="Rieske_2Fe-2S_sf"/>
</dbReference>
<comment type="caution">
    <text evidence="8">The sequence shown here is derived from an EMBL/GenBank/DDBJ whole genome shotgun (WGS) entry which is preliminary data.</text>
</comment>
<evidence type="ECO:0000256" key="4">
    <source>
        <dbReference type="ARBA" id="ARBA00023014"/>
    </source>
</evidence>
<keyword evidence="9" id="KW-1185">Reference proteome</keyword>
<keyword evidence="4" id="KW-0411">Iron-sulfur</keyword>
<evidence type="ECO:0000313" key="9">
    <source>
        <dbReference type="Proteomes" id="UP000612349"/>
    </source>
</evidence>
<keyword evidence="3" id="KW-0408">Iron</keyword>
<evidence type="ECO:0000256" key="6">
    <source>
        <dbReference type="ARBA" id="ARBA00038001"/>
    </source>
</evidence>
<dbReference type="PANTHER" id="PTHR21496">
    <property type="entry name" value="FERREDOXIN-RELATED"/>
    <property type="match status" value="1"/>
</dbReference>
<protein>
    <recommendedName>
        <fullName evidence="7">Rieske domain-containing protein</fullName>
    </recommendedName>
</protein>
<dbReference type="OrthoDB" id="9794175at2"/>
<dbReference type="AlphaFoldDB" id="A0A916Z8Z7"/>
<reference evidence="8" key="2">
    <citation type="submission" date="2020-09" db="EMBL/GenBank/DDBJ databases">
        <authorList>
            <person name="Sun Q."/>
            <person name="Zhou Y."/>
        </authorList>
    </citation>
    <scope>NUCLEOTIDE SEQUENCE</scope>
    <source>
        <strain evidence="8">CGMCC 1.15360</strain>
    </source>
</reference>
<dbReference type="SUPFAM" id="SSF50022">
    <property type="entry name" value="ISP domain"/>
    <property type="match status" value="1"/>
</dbReference>
<dbReference type="GO" id="GO:0046872">
    <property type="term" value="F:metal ion binding"/>
    <property type="evidence" value="ECO:0007669"/>
    <property type="project" value="UniProtKB-KW"/>
</dbReference>